<reference evidence="5 6" key="1">
    <citation type="journal article" date="2023" name="Nat. Commun.">
        <title>Origin of minicircular mitochondrial genomes in red algae.</title>
        <authorList>
            <person name="Lee Y."/>
            <person name="Cho C.H."/>
            <person name="Lee Y.M."/>
            <person name="Park S.I."/>
            <person name="Yang J.H."/>
            <person name="West J.A."/>
            <person name="Bhattacharya D."/>
            <person name="Yoon H.S."/>
        </authorList>
    </citation>
    <scope>NUCLEOTIDE SEQUENCE [LARGE SCALE GENOMIC DNA]</scope>
    <source>
        <strain evidence="5 6">CCMP1338</strain>
        <tissue evidence="5">Whole cell</tissue>
    </source>
</reference>
<dbReference type="Proteomes" id="UP001157974">
    <property type="component" value="Unassembled WGS sequence"/>
</dbReference>
<keyword evidence="3" id="KW-0456">Lyase</keyword>
<dbReference type="Gene3D" id="3.40.50.720">
    <property type="entry name" value="NAD(P)-binding Rossmann-like Domain"/>
    <property type="match status" value="1"/>
</dbReference>
<gene>
    <name evidence="5" type="ORF">NDN08_005251</name>
</gene>
<dbReference type="SUPFAM" id="SSF51735">
    <property type="entry name" value="NAD(P)-binding Rossmann-fold domains"/>
    <property type="match status" value="1"/>
</dbReference>
<dbReference type="AlphaFoldDB" id="A0AAV8V220"/>
<evidence type="ECO:0000313" key="5">
    <source>
        <dbReference type="EMBL" id="KAJ8908545.1"/>
    </source>
</evidence>
<dbReference type="PANTHER" id="PTHR43000">
    <property type="entry name" value="DTDP-D-GLUCOSE 4,6-DEHYDRATASE-RELATED"/>
    <property type="match status" value="1"/>
</dbReference>
<accession>A0AAV8V220</accession>
<dbReference type="InterPro" id="IPR016040">
    <property type="entry name" value="NAD(P)-bd_dom"/>
</dbReference>
<comment type="caution">
    <text evidence="5">The sequence shown here is derived from an EMBL/GenBank/DDBJ whole genome shotgun (WGS) entry which is preliminary data.</text>
</comment>
<evidence type="ECO:0000256" key="3">
    <source>
        <dbReference type="ARBA" id="ARBA00023239"/>
    </source>
</evidence>
<dbReference type="InterPro" id="IPR005888">
    <property type="entry name" value="dTDP_Gluc_deHydtase"/>
</dbReference>
<evidence type="ECO:0000259" key="4">
    <source>
        <dbReference type="Pfam" id="PF16363"/>
    </source>
</evidence>
<dbReference type="Pfam" id="PF16363">
    <property type="entry name" value="GDP_Man_Dehyd"/>
    <property type="match status" value="1"/>
</dbReference>
<keyword evidence="2" id="KW-0520">NAD</keyword>
<evidence type="ECO:0000256" key="2">
    <source>
        <dbReference type="ARBA" id="ARBA00023027"/>
    </source>
</evidence>
<organism evidence="5 6">
    <name type="scientific">Rhodosorus marinus</name>
    <dbReference type="NCBI Taxonomy" id="101924"/>
    <lineage>
        <taxon>Eukaryota</taxon>
        <taxon>Rhodophyta</taxon>
        <taxon>Stylonematophyceae</taxon>
        <taxon>Stylonematales</taxon>
        <taxon>Stylonemataceae</taxon>
        <taxon>Rhodosorus</taxon>
    </lineage>
</organism>
<dbReference type="InterPro" id="IPR036291">
    <property type="entry name" value="NAD(P)-bd_dom_sf"/>
</dbReference>
<dbReference type="CDD" id="cd05246">
    <property type="entry name" value="dTDP_GD_SDR_e"/>
    <property type="match status" value="1"/>
</dbReference>
<dbReference type="GO" id="GO:0008460">
    <property type="term" value="F:dTDP-glucose 4,6-dehydratase activity"/>
    <property type="evidence" value="ECO:0007669"/>
    <property type="project" value="InterPro"/>
</dbReference>
<comment type="cofactor">
    <cofactor evidence="1">
        <name>NAD(+)</name>
        <dbReference type="ChEBI" id="CHEBI:57540"/>
    </cofactor>
</comment>
<dbReference type="FunFam" id="3.40.50.720:FF:000304">
    <property type="entry name" value="UDP-glucose 4,6-dehydratase"/>
    <property type="match status" value="1"/>
</dbReference>
<proteinExistence type="predicted"/>
<dbReference type="GO" id="GO:0009225">
    <property type="term" value="P:nucleotide-sugar metabolic process"/>
    <property type="evidence" value="ECO:0007669"/>
    <property type="project" value="InterPro"/>
</dbReference>
<protein>
    <recommendedName>
        <fullName evidence="4">NAD(P)-binding domain-containing protein</fullName>
    </recommendedName>
</protein>
<dbReference type="Gene3D" id="3.90.25.10">
    <property type="entry name" value="UDP-galactose 4-epimerase, domain 1"/>
    <property type="match status" value="1"/>
</dbReference>
<feature type="domain" description="NAD(P)-binding" evidence="4">
    <location>
        <begin position="50"/>
        <end position="349"/>
    </location>
</feature>
<name>A0AAV8V220_9RHOD</name>
<keyword evidence="6" id="KW-1185">Reference proteome</keyword>
<evidence type="ECO:0000256" key="1">
    <source>
        <dbReference type="ARBA" id="ARBA00001911"/>
    </source>
</evidence>
<dbReference type="EMBL" id="JAMWBK010000001">
    <property type="protein sequence ID" value="KAJ8908545.1"/>
    <property type="molecule type" value="Genomic_DNA"/>
</dbReference>
<sequence length="386" mass="43777">MGKGFYSPDSFKILSGREPQAKMNFLCGLALFFGNWLTGEIDEYQPRNILLTGGAGFIGSHVTVKLVEKYPDYRVIVLDKGDYCSAEENLKSVLQNERFKFVHGDIRSKSLIDYLLREEQIDTIMHFAASTHVDNSFGTSIGFTINNVVGTHVLLEAAREYGKLERFIHVSTDEVYGGETQLLQTEESLLAPTNPYACTKAAAEYICRAYLMSFNLPIVMTRGNNVYGPHQYPDKLIPKSICLLQEGKSAFVHGDGTPTRNYVFVDDCVHAFDIILHRGSPGGVYNIGSDQEKSNLQVVKDIIQFMNLKADRVEHVEDRAFNDERYRIDSTKLLDLGWRQEVRWEVGLQLTIDWYGNKQNLERWPSWRSGLVPHPQLGVPAQQELI</sequence>
<evidence type="ECO:0000313" key="6">
    <source>
        <dbReference type="Proteomes" id="UP001157974"/>
    </source>
</evidence>